<dbReference type="Proteomes" id="UP000885374">
    <property type="component" value="Unassembled WGS sequence"/>
</dbReference>
<protein>
    <submittedName>
        <fullName evidence="1">Uncharacterized protein</fullName>
    </submittedName>
</protein>
<sequence length="60" mass="6676">MRLVGGRRAVRRTVGYAGKGGWRKQMLRCNGVDRGMKQGFTGNGADFQLVLNRNKACKAY</sequence>
<accession>A0A403MJB3</accession>
<comment type="caution">
    <text evidence="1">The sequence shown here is derived from an EMBL/GenBank/DDBJ whole genome shotgun (WGS) entry which is preliminary data.</text>
</comment>
<proteinExistence type="predicted"/>
<reference evidence="1" key="1">
    <citation type="submission" date="2018-07" db="EMBL/GenBank/DDBJ databases">
        <authorList>
            <person name="Ashton P.M."/>
            <person name="Dallman T."/>
            <person name="Nair S."/>
            <person name="De Pinna E."/>
            <person name="Peters T."/>
            <person name="Grant K."/>
        </authorList>
    </citation>
    <scope>NUCLEOTIDE SEQUENCE [LARGE SCALE GENOMIC DNA]</scope>
    <source>
        <strain evidence="1">157339</strain>
    </source>
</reference>
<organism evidence="1">
    <name type="scientific">Salmonella enterica I</name>
    <dbReference type="NCBI Taxonomy" id="59201"/>
    <lineage>
        <taxon>Bacteria</taxon>
        <taxon>Pseudomonadati</taxon>
        <taxon>Pseudomonadota</taxon>
        <taxon>Gammaproteobacteria</taxon>
        <taxon>Enterobacterales</taxon>
        <taxon>Enterobacteriaceae</taxon>
        <taxon>Salmonella</taxon>
    </lineage>
</organism>
<dbReference type="AlphaFoldDB" id="A0A403MJB3"/>
<dbReference type="EMBL" id="RVHM01000022">
    <property type="protein sequence ID" value="MLU98402.1"/>
    <property type="molecule type" value="Genomic_DNA"/>
</dbReference>
<evidence type="ECO:0000313" key="1">
    <source>
        <dbReference type="EMBL" id="MLU98402.1"/>
    </source>
</evidence>
<gene>
    <name evidence="1" type="ORF">DRU74_16990</name>
</gene>
<name>A0A403MJB3_SALET</name>